<evidence type="ECO:0000313" key="4">
    <source>
        <dbReference type="Proteomes" id="UP000031737"/>
    </source>
</evidence>
<dbReference type="InterPro" id="IPR011765">
    <property type="entry name" value="Pept_M16_N"/>
</dbReference>
<dbReference type="Proteomes" id="UP000031737">
    <property type="component" value="Unassembled WGS sequence"/>
</dbReference>
<dbReference type="PANTHER" id="PTHR11851">
    <property type="entry name" value="METALLOPROTEASE"/>
    <property type="match status" value="1"/>
</dbReference>
<dbReference type="InterPro" id="IPR050361">
    <property type="entry name" value="MPP/UQCRC_Complex"/>
</dbReference>
<evidence type="ECO:0000313" key="3">
    <source>
        <dbReference type="EMBL" id="ESL06591.1"/>
    </source>
</evidence>
<dbReference type="GO" id="GO:0005739">
    <property type="term" value="C:mitochondrion"/>
    <property type="evidence" value="ECO:0007669"/>
    <property type="project" value="TreeGrafter"/>
</dbReference>
<feature type="domain" description="Peptidase M16 C-terminal" evidence="2">
    <location>
        <begin position="200"/>
        <end position="297"/>
    </location>
</feature>
<dbReference type="OrthoDB" id="10251424at2759"/>
<dbReference type="Gene3D" id="3.30.830.10">
    <property type="entry name" value="Metalloenzyme, LuxS/M16 peptidase-like"/>
    <property type="match status" value="2"/>
</dbReference>
<comment type="caution">
    <text evidence="3">The sequence shown here is derived from an EMBL/GenBank/DDBJ whole genome shotgun (WGS) entry which is preliminary data.</text>
</comment>
<sequence length="333" mass="36301">MSVSFSTLVQRARPASNHATTQALQDVIARIPPTNLSTVGKGVRVACEENPLATVATVGVWLDAGTRHEPAQYAGTARVLQKCGLLGTTNQTGSRIAKALDELGGQISVQVGREQTHLYMRVAKQNTERAVGLLADVVRNARCTDEDIQAAKRAVLQEQHEFEQRPDDICMDNLYRCAFDSTSHGLGTPLYGTEAGVGRLTAEELRSYRASVLNANRVVVVGSGAVEHTALERAANSHFGDLESTPAKEAPLPEARFIGGEYKLWNLRYKTVHIAWGFETCGAACGDSLPLALACEIPGPFHRSQHELGQHAMHRVLKYVFLSRPHATRRTRT</sequence>
<gene>
    <name evidence="3" type="ORF">TRSC58_05732</name>
</gene>
<organism evidence="3 4">
    <name type="scientific">Trypanosoma rangeli SC58</name>
    <dbReference type="NCBI Taxonomy" id="429131"/>
    <lineage>
        <taxon>Eukaryota</taxon>
        <taxon>Discoba</taxon>
        <taxon>Euglenozoa</taxon>
        <taxon>Kinetoplastea</taxon>
        <taxon>Metakinetoplastina</taxon>
        <taxon>Trypanosomatida</taxon>
        <taxon>Trypanosomatidae</taxon>
        <taxon>Trypanosoma</taxon>
        <taxon>Herpetosoma</taxon>
    </lineage>
</organism>
<dbReference type="Pfam" id="PF05193">
    <property type="entry name" value="Peptidase_M16_C"/>
    <property type="match status" value="1"/>
</dbReference>
<reference evidence="3 4" key="1">
    <citation type="submission" date="2013-07" db="EMBL/GenBank/DDBJ databases">
        <authorList>
            <person name="Stoco P.H."/>
            <person name="Wagner G."/>
            <person name="Gerber A."/>
            <person name="Zaha A."/>
            <person name="Thompson C."/>
            <person name="Bartholomeu D.C."/>
            <person name="Luckemeyer D.D."/>
            <person name="Bahia D."/>
            <person name="Loreto E."/>
            <person name="Prestes E.B."/>
            <person name="Lima F.M."/>
            <person name="Rodrigues-Luiz G."/>
            <person name="Vallejo G.A."/>
            <person name="Filho J.F."/>
            <person name="Monteiro K.M."/>
            <person name="Tyler K.M."/>
            <person name="de Almeida L.G."/>
            <person name="Ortiz M.F."/>
            <person name="Siervo M.A."/>
            <person name="de Moraes M.H."/>
            <person name="Cunha O.L."/>
            <person name="Mendonca-Neto R."/>
            <person name="Silva R."/>
            <person name="Teixeira S.M."/>
            <person name="Murta S.M."/>
            <person name="Sincero T.C."/>
            <person name="Mendes T.A."/>
            <person name="Urmenyi T.P."/>
            <person name="Silva V.G."/>
            <person name="da Rocha W.D."/>
            <person name="Andersson B."/>
            <person name="Romanha A.J."/>
            <person name="Steindel M."/>
            <person name="de Vasconcelos A.T."/>
            <person name="Grisard E.C."/>
        </authorList>
    </citation>
    <scope>NUCLEOTIDE SEQUENCE [LARGE SCALE GENOMIC DNA]</scope>
    <source>
        <strain evidence="3 4">SC58</strain>
    </source>
</reference>
<evidence type="ECO:0000259" key="1">
    <source>
        <dbReference type="Pfam" id="PF00675"/>
    </source>
</evidence>
<evidence type="ECO:0000259" key="2">
    <source>
        <dbReference type="Pfam" id="PF05193"/>
    </source>
</evidence>
<dbReference type="InterPro" id="IPR007863">
    <property type="entry name" value="Peptidase_M16_C"/>
</dbReference>
<dbReference type="InterPro" id="IPR011249">
    <property type="entry name" value="Metalloenz_LuxS/M16"/>
</dbReference>
<accession>A0A061IXM3</accession>
<dbReference type="AlphaFoldDB" id="A0A061IXM3"/>
<dbReference type="SUPFAM" id="SSF63411">
    <property type="entry name" value="LuxS/MPP-like metallohydrolase"/>
    <property type="match status" value="1"/>
</dbReference>
<dbReference type="EMBL" id="AUPL01005732">
    <property type="protein sequence ID" value="ESL06591.1"/>
    <property type="molecule type" value="Genomic_DNA"/>
</dbReference>
<dbReference type="Pfam" id="PF00675">
    <property type="entry name" value="Peptidase_M16"/>
    <property type="match status" value="1"/>
</dbReference>
<protein>
    <submittedName>
        <fullName evidence="3">Mitochondrial processing peptidase</fullName>
    </submittedName>
</protein>
<dbReference type="VEuPathDB" id="TriTrypDB:TRSC58_05732"/>
<proteinExistence type="predicted"/>
<feature type="domain" description="Peptidase M16 N-terminal" evidence="1">
    <location>
        <begin position="44"/>
        <end position="185"/>
    </location>
</feature>
<name>A0A061IXM3_TRYRA</name>
<dbReference type="GO" id="GO:0046872">
    <property type="term" value="F:metal ion binding"/>
    <property type="evidence" value="ECO:0007669"/>
    <property type="project" value="InterPro"/>
</dbReference>
<dbReference type="PANTHER" id="PTHR11851:SF156">
    <property type="entry name" value="PROCESSING PEPTIDASE, BETA SUBUNIT, PUTATIVE-RELATED"/>
    <property type="match status" value="1"/>
</dbReference>
<keyword evidence="4" id="KW-1185">Reference proteome</keyword>